<keyword evidence="8" id="KW-0732">Signal</keyword>
<dbReference type="OrthoDB" id="9816550at2"/>
<dbReference type="SUPFAM" id="SSF49464">
    <property type="entry name" value="Carboxypeptidase regulatory domain-like"/>
    <property type="match status" value="1"/>
</dbReference>
<dbReference type="GO" id="GO:0009279">
    <property type="term" value="C:cell outer membrane"/>
    <property type="evidence" value="ECO:0007669"/>
    <property type="project" value="UniProtKB-SubCell"/>
</dbReference>
<evidence type="ECO:0000256" key="7">
    <source>
        <dbReference type="PROSITE-ProRule" id="PRU01360"/>
    </source>
</evidence>
<keyword evidence="5 7" id="KW-0472">Membrane</keyword>
<evidence type="ECO:0000256" key="2">
    <source>
        <dbReference type="ARBA" id="ARBA00022448"/>
    </source>
</evidence>
<dbReference type="InterPro" id="IPR023997">
    <property type="entry name" value="TonB-dep_OMP_SusC/RagA_CS"/>
</dbReference>
<dbReference type="Pfam" id="PF13715">
    <property type="entry name" value="CarbopepD_reg_2"/>
    <property type="match status" value="1"/>
</dbReference>
<dbReference type="InterPro" id="IPR039426">
    <property type="entry name" value="TonB-dep_rcpt-like"/>
</dbReference>
<dbReference type="PROSITE" id="PS52016">
    <property type="entry name" value="TONB_DEPENDENT_REC_3"/>
    <property type="match status" value="1"/>
</dbReference>
<dbReference type="Pfam" id="PF07715">
    <property type="entry name" value="Plug"/>
    <property type="match status" value="1"/>
</dbReference>
<proteinExistence type="inferred from homology"/>
<keyword evidence="4 7" id="KW-0812">Transmembrane</keyword>
<evidence type="ECO:0000256" key="4">
    <source>
        <dbReference type="ARBA" id="ARBA00022692"/>
    </source>
</evidence>
<dbReference type="Proteomes" id="UP000317624">
    <property type="component" value="Unassembled WGS sequence"/>
</dbReference>
<evidence type="ECO:0000256" key="8">
    <source>
        <dbReference type="SAM" id="SignalP"/>
    </source>
</evidence>
<name>A0A558BY04_9BACT</name>
<dbReference type="FunFam" id="2.170.130.10:FF:000008">
    <property type="entry name" value="SusC/RagA family TonB-linked outer membrane protein"/>
    <property type="match status" value="1"/>
</dbReference>
<dbReference type="InterPro" id="IPR037066">
    <property type="entry name" value="Plug_dom_sf"/>
</dbReference>
<feature type="signal peptide" evidence="8">
    <location>
        <begin position="1"/>
        <end position="19"/>
    </location>
</feature>
<dbReference type="EMBL" id="VMRJ01000002">
    <property type="protein sequence ID" value="TVT41404.1"/>
    <property type="molecule type" value="Genomic_DNA"/>
</dbReference>
<evidence type="ECO:0000313" key="11">
    <source>
        <dbReference type="Proteomes" id="UP000317624"/>
    </source>
</evidence>
<evidence type="ECO:0000256" key="5">
    <source>
        <dbReference type="ARBA" id="ARBA00023136"/>
    </source>
</evidence>
<protein>
    <submittedName>
        <fullName evidence="10">TonB-dependent receptor</fullName>
    </submittedName>
</protein>
<organism evidence="10 11">
    <name type="scientific">Hymenobacter setariae</name>
    <dbReference type="NCBI Taxonomy" id="2594794"/>
    <lineage>
        <taxon>Bacteria</taxon>
        <taxon>Pseudomonadati</taxon>
        <taxon>Bacteroidota</taxon>
        <taxon>Cytophagia</taxon>
        <taxon>Cytophagales</taxon>
        <taxon>Hymenobacteraceae</taxon>
        <taxon>Hymenobacter</taxon>
    </lineage>
</organism>
<dbReference type="SUPFAM" id="SSF56935">
    <property type="entry name" value="Porins"/>
    <property type="match status" value="1"/>
</dbReference>
<dbReference type="AlphaFoldDB" id="A0A558BY04"/>
<reference evidence="10 11" key="1">
    <citation type="submission" date="2019-07" db="EMBL/GenBank/DDBJ databases">
        <title>Hymenobacter sp. straun FUR1 Genome sequencing and assembly.</title>
        <authorList>
            <person name="Chhetri G."/>
        </authorList>
    </citation>
    <scope>NUCLEOTIDE SEQUENCE [LARGE SCALE GENOMIC DNA]</scope>
    <source>
        <strain evidence="10 11">Fur1</strain>
    </source>
</reference>
<dbReference type="InterPro" id="IPR012910">
    <property type="entry name" value="Plug_dom"/>
</dbReference>
<keyword evidence="3 7" id="KW-1134">Transmembrane beta strand</keyword>
<keyword evidence="2 7" id="KW-0813">Transport</keyword>
<evidence type="ECO:0000313" key="10">
    <source>
        <dbReference type="EMBL" id="TVT41404.1"/>
    </source>
</evidence>
<dbReference type="InterPro" id="IPR008969">
    <property type="entry name" value="CarboxyPept-like_regulatory"/>
</dbReference>
<keyword evidence="6 7" id="KW-0998">Cell outer membrane</keyword>
<dbReference type="NCBIfam" id="TIGR04056">
    <property type="entry name" value="OMP_RagA_SusC"/>
    <property type="match status" value="1"/>
</dbReference>
<gene>
    <name evidence="10" type="ORF">FNT36_08120</name>
</gene>
<comment type="subcellular location">
    <subcellularLocation>
        <location evidence="1 7">Cell outer membrane</location>
        <topology evidence="1 7">Multi-pass membrane protein</topology>
    </subcellularLocation>
</comment>
<evidence type="ECO:0000259" key="9">
    <source>
        <dbReference type="Pfam" id="PF07715"/>
    </source>
</evidence>
<dbReference type="NCBIfam" id="TIGR04057">
    <property type="entry name" value="SusC_RagA_signa"/>
    <property type="match status" value="1"/>
</dbReference>
<dbReference type="Gene3D" id="2.40.170.20">
    <property type="entry name" value="TonB-dependent receptor, beta-barrel domain"/>
    <property type="match status" value="1"/>
</dbReference>
<evidence type="ECO:0000256" key="1">
    <source>
        <dbReference type="ARBA" id="ARBA00004571"/>
    </source>
</evidence>
<dbReference type="RefSeq" id="WP_144846259.1">
    <property type="nucleotide sequence ID" value="NZ_VMRJ01000002.1"/>
</dbReference>
<comment type="similarity">
    <text evidence="7">Belongs to the TonB-dependent receptor family.</text>
</comment>
<dbReference type="Gene3D" id="2.60.40.1120">
    <property type="entry name" value="Carboxypeptidase-like, regulatory domain"/>
    <property type="match status" value="1"/>
</dbReference>
<keyword evidence="10" id="KW-0675">Receptor</keyword>
<comment type="caution">
    <text evidence="10">The sequence shown here is derived from an EMBL/GenBank/DDBJ whole genome shotgun (WGS) entry which is preliminary data.</text>
</comment>
<evidence type="ECO:0000256" key="3">
    <source>
        <dbReference type="ARBA" id="ARBA00022452"/>
    </source>
</evidence>
<sequence length="1028" mass="111449">MQAKSILLCGALLPLTVAAAPLSRAAGSDWGLRSATQPLADITITGTVLDEKGDGMPGATVVLKGTTVGANTDANGKFSLRIPDGTVSPTLVISSVGYVKQELAVGDRTTFSIKLAPNTQDLNEVVVVGYGAQKRSDITGSVVSVPQDRLEKIPVSNVAQALQGAVAGVNITNTSSVPGSQPNIQIRGVRSITASTNPYLIVDGVPFPGNLNDINPNDIGSIEILKDASSTAIYGTRGSNGVILVTTKRGKTGKPQIRYNGYAGPEYMVQKLHPLDGPAFSAKWQEFTRQRGINLTPVPNTGELDNYNNGRTVDWMDLIKQQGFIQDHNASISGGTDNVKYFVSGDYFKQKGIIKGYQFQRISLRSNIDATLTPWLRVGTSAFYSTSNDDGGRADLSLAQVLSPYGSVYNADGTYTIYPQPPEQLVKNALLGLTTQRLDRINQLTGTGYAEVEPTFLSGLKYRLNATYSNRPGRYASYTGRAFGDLRGTAQLINDERQNYTIENLLFYNKDIDKHHFDITALYSAQQNSYFTTTENAFGFINDQIAFNSLGAGSITPTLSSYSERRALVSQMARVNYNYDSRYLFTATARRDGSSVFGVNASKYATFPSVAVGWNVGNEAFLKNNAAVSVLKLRFSYGTTGNEGINPYGTITGSALLQYAYGGVTAVGLRANNIGNSNLKWEQTTSANYAVDFGFLKNRITGTVEYYDAKTSDLLLNRQIPIVSGYGTILDNIGSVSNKGLEVSLTTANVQLPNFTWETTLNFSGNRNRLLELGYTSTDDIGNRLFLNRPLGAVYDYVKTGVWQVGEDASSLDPGAKPGDLKFADLNGDGKITTLDRQYLGSSLPSWQGGITNTFTYKGLSLRVFIQTAQGVLKSNNNLNFVDLGGRFNTPEEVGYWTAANQSQDRPSLSYINPRGYGYPSNASYTRLKDVTLNYTFPAALLDRLKLGTLSVYVSARNLYTWTKWVGWDPEQNYTLGNGSGNIDNPISLLSSSTSFSPTTSVNSSTAGSNPNFPQVRTFVFGLNLGLR</sequence>
<accession>A0A558BY04</accession>
<dbReference type="InterPro" id="IPR023996">
    <property type="entry name" value="TonB-dep_OMP_SusC/RagA"/>
</dbReference>
<evidence type="ECO:0000256" key="6">
    <source>
        <dbReference type="ARBA" id="ARBA00023237"/>
    </source>
</evidence>
<feature type="chain" id="PRO_5021886427" evidence="8">
    <location>
        <begin position="20"/>
        <end position="1028"/>
    </location>
</feature>
<keyword evidence="11" id="KW-1185">Reference proteome</keyword>
<feature type="domain" description="TonB-dependent receptor plug" evidence="9">
    <location>
        <begin position="135"/>
        <end position="242"/>
    </location>
</feature>
<dbReference type="Gene3D" id="2.170.130.10">
    <property type="entry name" value="TonB-dependent receptor, plug domain"/>
    <property type="match status" value="1"/>
</dbReference>
<dbReference type="InterPro" id="IPR036942">
    <property type="entry name" value="Beta-barrel_TonB_sf"/>
</dbReference>